<reference evidence="4" key="1">
    <citation type="journal article" date="2024" name="BMC Genomics">
        <title>Functional annotation of a divergent genome using sequence and structure-based similarity.</title>
        <authorList>
            <person name="Svedberg D."/>
            <person name="Winiger R.R."/>
            <person name="Berg A."/>
            <person name="Sharma H."/>
            <person name="Tellgren-Roth C."/>
            <person name="Debrunner-Vossbrinck B.A."/>
            <person name="Vossbrinck C.R."/>
            <person name="Barandun J."/>
        </authorList>
    </citation>
    <scope>NUCLEOTIDE SEQUENCE</scope>
    <source>
        <strain evidence="4">Illinois isolate</strain>
    </source>
</reference>
<dbReference type="Gene3D" id="3.30.2320.30">
    <property type="entry name" value="ATP synthase, E subunit, C-terminal"/>
    <property type="match status" value="1"/>
</dbReference>
<dbReference type="GeneID" id="90541276"/>
<dbReference type="InterPro" id="IPR002842">
    <property type="entry name" value="ATPase_V1_Esu"/>
</dbReference>
<dbReference type="EMBL" id="CP142730">
    <property type="protein sequence ID" value="WUR03457.1"/>
    <property type="molecule type" value="Genomic_DNA"/>
</dbReference>
<proteinExistence type="inferred from homology"/>
<gene>
    <name evidence="4" type="ORF">VNE69_05052</name>
</gene>
<comment type="similarity">
    <text evidence="1">Belongs to the V-ATPase E subunit family.</text>
</comment>
<evidence type="ECO:0000256" key="2">
    <source>
        <dbReference type="ARBA" id="ARBA00022448"/>
    </source>
</evidence>
<protein>
    <submittedName>
        <fullName evidence="4">V-type proton ATPase subunit E 1 (VMA4)</fullName>
    </submittedName>
</protein>
<dbReference type="InterPro" id="IPR038495">
    <property type="entry name" value="ATPase_E_C"/>
</dbReference>
<organism evidence="4 5">
    <name type="scientific">Vairimorpha necatrix</name>
    <dbReference type="NCBI Taxonomy" id="6039"/>
    <lineage>
        <taxon>Eukaryota</taxon>
        <taxon>Fungi</taxon>
        <taxon>Fungi incertae sedis</taxon>
        <taxon>Microsporidia</taxon>
        <taxon>Nosematidae</taxon>
        <taxon>Vairimorpha</taxon>
    </lineage>
</organism>
<dbReference type="RefSeq" id="XP_065329602.1">
    <property type="nucleotide sequence ID" value="XM_065473530.1"/>
</dbReference>
<keyword evidence="2" id="KW-0813">Transport</keyword>
<evidence type="ECO:0000313" key="5">
    <source>
        <dbReference type="Proteomes" id="UP001334084"/>
    </source>
</evidence>
<name>A0AAX4JC25_9MICR</name>
<dbReference type="GO" id="GO:0046961">
    <property type="term" value="F:proton-transporting ATPase activity, rotational mechanism"/>
    <property type="evidence" value="ECO:0007669"/>
    <property type="project" value="InterPro"/>
</dbReference>
<sequence length="188" mass="22445">MEKLPNKDIERMITFIKHEAEEKVKEIEIRSIQEYNTEKALIITQELDKMEKDLFYNQKQEEIRKFKEESNIINKYNLEYVKKKNEIINEIFSLLEEKIKEEKLTEELIKETVSKIGGEYFVLCKEEDKKIVRKMLGNVEIKKVEEFLGGIILVSKDSKTVIDNSYKSRIESIKKYHSSEIIRNIFSQ</sequence>
<keyword evidence="3" id="KW-0406">Ion transport</keyword>
<dbReference type="AlphaFoldDB" id="A0AAX4JC25"/>
<dbReference type="SUPFAM" id="SSF160527">
    <property type="entry name" value="V-type ATPase subunit E-like"/>
    <property type="match status" value="1"/>
</dbReference>
<keyword evidence="5" id="KW-1185">Reference proteome</keyword>
<evidence type="ECO:0000256" key="1">
    <source>
        <dbReference type="ARBA" id="ARBA00005901"/>
    </source>
</evidence>
<evidence type="ECO:0000313" key="4">
    <source>
        <dbReference type="EMBL" id="WUR03457.1"/>
    </source>
</evidence>
<dbReference type="Proteomes" id="UP001334084">
    <property type="component" value="Chromosome 5"/>
</dbReference>
<dbReference type="Gene3D" id="6.10.250.1620">
    <property type="match status" value="1"/>
</dbReference>
<accession>A0AAX4JC25</accession>
<dbReference type="KEGG" id="vnx:VNE69_05052"/>
<dbReference type="Pfam" id="PF01991">
    <property type="entry name" value="vATP-synt_E"/>
    <property type="match status" value="1"/>
</dbReference>
<dbReference type="PANTHER" id="PTHR45715">
    <property type="entry name" value="ATPASE H+-TRANSPORTING V1 SUBUNIT E1A-RELATED"/>
    <property type="match status" value="1"/>
</dbReference>
<dbReference type="GO" id="GO:0033178">
    <property type="term" value="C:proton-transporting two-sector ATPase complex, catalytic domain"/>
    <property type="evidence" value="ECO:0007669"/>
    <property type="project" value="InterPro"/>
</dbReference>
<evidence type="ECO:0000256" key="3">
    <source>
        <dbReference type="ARBA" id="ARBA00023065"/>
    </source>
</evidence>